<sequence>MTRAARATGAVPTVSVVVPVRDDAVALDRCLALLARQTVAPLEVVVVDNASRDDSALVARRWGAVVVHEGHVGIPAAAATGYDAARGDVIARLDADSQPDARWVERVVDRMAGDPSLDAMTGTGVFHDLPRGVRTAVAVAYLGAYYVLCHLALGHTALWGSCMALRRTAWAAVRDAVVRDDPEVHDDLDLSFRLGPRRRAVLDRSWRVGVSARSLRGRRQRRRRMDRAWRTLRLNWTVAPPWERWRDRWR</sequence>
<dbReference type="PANTHER" id="PTHR43646">
    <property type="entry name" value="GLYCOSYLTRANSFERASE"/>
    <property type="match status" value="1"/>
</dbReference>
<dbReference type="Pfam" id="PF00535">
    <property type="entry name" value="Glycos_transf_2"/>
    <property type="match status" value="1"/>
</dbReference>
<dbReference type="GO" id="GO:0016757">
    <property type="term" value="F:glycosyltransferase activity"/>
    <property type="evidence" value="ECO:0007669"/>
    <property type="project" value="UniProtKB-KW"/>
</dbReference>
<evidence type="ECO:0000256" key="4">
    <source>
        <dbReference type="ARBA" id="ARBA00022679"/>
    </source>
</evidence>
<evidence type="ECO:0000256" key="5">
    <source>
        <dbReference type="ARBA" id="ARBA00023136"/>
    </source>
</evidence>
<evidence type="ECO:0000256" key="2">
    <source>
        <dbReference type="ARBA" id="ARBA00022475"/>
    </source>
</evidence>
<name>A0A6N7ZLR8_9MICO</name>
<keyword evidence="2" id="KW-1003">Cell membrane</keyword>
<dbReference type="Proteomes" id="UP000440668">
    <property type="component" value="Unassembled WGS sequence"/>
</dbReference>
<dbReference type="EMBL" id="WMKA01000041">
    <property type="protein sequence ID" value="MTG90223.1"/>
    <property type="molecule type" value="Genomic_DNA"/>
</dbReference>
<gene>
    <name evidence="11" type="ORF">GJV82_14935</name>
</gene>
<dbReference type="Gene3D" id="3.90.550.10">
    <property type="entry name" value="Spore Coat Polysaccharide Biosynthesis Protein SpsA, Chain A"/>
    <property type="match status" value="1"/>
</dbReference>
<proteinExistence type="inferred from homology"/>
<comment type="similarity">
    <text evidence="8">Belongs to the glycosyltransferase 2 family. CrtQ subfamily.</text>
</comment>
<evidence type="ECO:0000256" key="7">
    <source>
        <dbReference type="ARBA" id="ARBA00037904"/>
    </source>
</evidence>
<dbReference type="PANTHER" id="PTHR43646:SF2">
    <property type="entry name" value="GLYCOSYLTRANSFERASE 2-LIKE DOMAIN-CONTAINING PROTEIN"/>
    <property type="match status" value="1"/>
</dbReference>
<accession>A0A6N7ZLR8</accession>
<reference evidence="11 12" key="1">
    <citation type="submission" date="2019-11" db="EMBL/GenBank/DDBJ databases">
        <title>Cellulosimicrobium composti sp. nov. isolated from a compost.</title>
        <authorList>
            <person name="Yang Y."/>
        </authorList>
    </citation>
    <scope>NUCLEOTIDE SEQUENCE [LARGE SCALE GENOMIC DNA]</scope>
    <source>
        <strain evidence="11 12">BIT-GX5</strain>
    </source>
</reference>
<evidence type="ECO:0000313" key="11">
    <source>
        <dbReference type="EMBL" id="MTG90223.1"/>
    </source>
</evidence>
<evidence type="ECO:0000256" key="1">
    <source>
        <dbReference type="ARBA" id="ARBA00004236"/>
    </source>
</evidence>
<evidence type="ECO:0000256" key="9">
    <source>
        <dbReference type="ARBA" id="ARBA00040345"/>
    </source>
</evidence>
<dbReference type="SUPFAM" id="SSF53448">
    <property type="entry name" value="Nucleotide-diphospho-sugar transferases"/>
    <property type="match status" value="1"/>
</dbReference>
<evidence type="ECO:0000256" key="3">
    <source>
        <dbReference type="ARBA" id="ARBA00022676"/>
    </source>
</evidence>
<protein>
    <recommendedName>
        <fullName evidence="9">4,4'-diaponeurosporenoate glycosyltransferase</fullName>
    </recommendedName>
</protein>
<keyword evidence="5" id="KW-0472">Membrane</keyword>
<evidence type="ECO:0000259" key="10">
    <source>
        <dbReference type="Pfam" id="PF00535"/>
    </source>
</evidence>
<dbReference type="GO" id="GO:0005886">
    <property type="term" value="C:plasma membrane"/>
    <property type="evidence" value="ECO:0007669"/>
    <property type="project" value="UniProtKB-SubCell"/>
</dbReference>
<dbReference type="AlphaFoldDB" id="A0A6N7ZLR8"/>
<keyword evidence="3" id="KW-0328">Glycosyltransferase</keyword>
<evidence type="ECO:0000256" key="6">
    <source>
        <dbReference type="ARBA" id="ARBA00037281"/>
    </source>
</evidence>
<comment type="caution">
    <text evidence="11">The sequence shown here is derived from an EMBL/GenBank/DDBJ whole genome shotgun (WGS) entry which is preliminary data.</text>
</comment>
<feature type="domain" description="Glycosyltransferase 2-like" evidence="10">
    <location>
        <begin position="15"/>
        <end position="120"/>
    </location>
</feature>
<comment type="function">
    <text evidence="6">Catalyzes the glycosylation of 4,4'-diaponeurosporenoate, i.e. the esterification of glucose at the C1'' position with the carboxyl group of 4,4'-diaponeurosporenic acid, to form glycosyl-4,4'-diaponeurosporenoate. This is a step in the biosynthesis of staphyloxanthin, an orange pigment present in most staphylococci strains.</text>
</comment>
<dbReference type="InterPro" id="IPR001173">
    <property type="entry name" value="Glyco_trans_2-like"/>
</dbReference>
<dbReference type="CDD" id="cd00761">
    <property type="entry name" value="Glyco_tranf_GTA_type"/>
    <property type="match status" value="1"/>
</dbReference>
<dbReference type="InterPro" id="IPR029044">
    <property type="entry name" value="Nucleotide-diphossugar_trans"/>
</dbReference>
<evidence type="ECO:0000256" key="8">
    <source>
        <dbReference type="ARBA" id="ARBA00038120"/>
    </source>
</evidence>
<keyword evidence="4 11" id="KW-0808">Transferase</keyword>
<evidence type="ECO:0000313" key="12">
    <source>
        <dbReference type="Proteomes" id="UP000440668"/>
    </source>
</evidence>
<organism evidence="11 12">
    <name type="scientific">Cellulosimicrobium composti</name>
    <dbReference type="NCBI Taxonomy" id="2672572"/>
    <lineage>
        <taxon>Bacteria</taxon>
        <taxon>Bacillati</taxon>
        <taxon>Actinomycetota</taxon>
        <taxon>Actinomycetes</taxon>
        <taxon>Micrococcales</taxon>
        <taxon>Promicromonosporaceae</taxon>
        <taxon>Cellulosimicrobium</taxon>
    </lineage>
</organism>
<comment type="pathway">
    <text evidence="7">Carotenoid biosynthesis; staphyloxanthin biosynthesis; staphyloxanthin from farnesyl diphosphate: step 4/5.</text>
</comment>
<comment type="subcellular location">
    <subcellularLocation>
        <location evidence="1">Cell membrane</location>
    </subcellularLocation>
</comment>